<evidence type="ECO:0000313" key="3">
    <source>
        <dbReference type="Proteomes" id="UP001148786"/>
    </source>
</evidence>
<evidence type="ECO:0008006" key="4">
    <source>
        <dbReference type="Google" id="ProtNLM"/>
    </source>
</evidence>
<dbReference type="Proteomes" id="UP001148786">
    <property type="component" value="Unassembled WGS sequence"/>
</dbReference>
<feature type="compositionally biased region" description="Acidic residues" evidence="1">
    <location>
        <begin position="765"/>
        <end position="791"/>
    </location>
</feature>
<comment type="caution">
    <text evidence="2">The sequence shown here is derived from an EMBL/GenBank/DDBJ whole genome shotgun (WGS) entry which is preliminary data.</text>
</comment>
<dbReference type="Pfam" id="PF18758">
    <property type="entry name" value="KDZ"/>
    <property type="match status" value="1"/>
</dbReference>
<feature type="region of interest" description="Disordered" evidence="1">
    <location>
        <begin position="745"/>
        <end position="791"/>
    </location>
</feature>
<protein>
    <recommendedName>
        <fullName evidence="4">CxC2-like cysteine cluster KDZ transposase-associated domain-containing protein</fullName>
    </recommendedName>
</protein>
<sequence>MFHELHLQGKTTAYDFYETLAHRTDNISVLEILSHYTEFHRALRLWRSTMALKRAGHGQDPGGIENTSNGELMVECPACPHPGRNLPERWDKAGSLQYLYILYLAVDANFKLKGKDRGLTDIELTPGWGAFVHEGQYQAHLNNYVDQPEINSCESEHDAIVRAGIRSSPGYSVSGAGLAMCSRHSLVRKNGVGDLQKGERYSNMDFIILSALKGVTLPWIIITYDIACQWSKNFWKQMKEYPPEMQIDPKTRVDAAIPGWHINGHGQPCRTKFALSYLDGAGRTCGDEIEAGWSHTNSLALSVREMAPAVRHETLNDNWYGWNFRKITRFPTLFAKRFKEARKMATKHRQAFVNLSDTFQKATIEKWDDMVKAWKKDHAAPNPFDEPRCETTLQDVRLELSHEDTSDTAKTTSSKHKVTMTGFLTIGLELEDRQYVLRYELSQMKEKKTSKQLADLQEKRATLSWLIQNFREVQLHYTPCMATLLSATTASDLPTNEHAENVALHLPSSWPPHLRSLPEMAIVRDPSPSTYHQSLWQFKKINISGTGNRLNTRILTLYNRFNTKIKRCAFRYRTARSALVILDPNGKWQDRLRVLHDKDIHGPGRDPDDATSKGRYEMSWIWLVARPADVELQKEEELNEGMRVEWAKGQARAERWEEELLIVQEEMRRVISFFRWKADWWKSQASRRQDTDPITLGGISAYAYKQADIGRQLARCCAKRWIPILKEANISPEWASQFEDLKNTDTPVKKRRSMTQTSPNTNHAEEEEEEEEEDRDDDEDQYLADAYNFED</sequence>
<dbReference type="AlphaFoldDB" id="A0A9W8K4Z8"/>
<organism evidence="2 3">
    <name type="scientific">Agrocybe chaxingu</name>
    <dbReference type="NCBI Taxonomy" id="84603"/>
    <lineage>
        <taxon>Eukaryota</taxon>
        <taxon>Fungi</taxon>
        <taxon>Dikarya</taxon>
        <taxon>Basidiomycota</taxon>
        <taxon>Agaricomycotina</taxon>
        <taxon>Agaricomycetes</taxon>
        <taxon>Agaricomycetidae</taxon>
        <taxon>Agaricales</taxon>
        <taxon>Agaricineae</taxon>
        <taxon>Strophariaceae</taxon>
        <taxon>Agrocybe</taxon>
    </lineage>
</organism>
<keyword evidence="3" id="KW-1185">Reference proteome</keyword>
<evidence type="ECO:0000256" key="1">
    <source>
        <dbReference type="SAM" id="MobiDB-lite"/>
    </source>
</evidence>
<accession>A0A9W8K4Z8</accession>
<evidence type="ECO:0000313" key="2">
    <source>
        <dbReference type="EMBL" id="KAJ3511895.1"/>
    </source>
</evidence>
<dbReference type="OrthoDB" id="2804062at2759"/>
<dbReference type="InterPro" id="IPR040521">
    <property type="entry name" value="KDZ"/>
</dbReference>
<dbReference type="EMBL" id="JANKHO010000296">
    <property type="protein sequence ID" value="KAJ3511895.1"/>
    <property type="molecule type" value="Genomic_DNA"/>
</dbReference>
<proteinExistence type="predicted"/>
<reference evidence="2" key="1">
    <citation type="submission" date="2022-07" db="EMBL/GenBank/DDBJ databases">
        <title>Genome Sequence of Agrocybe chaxingu.</title>
        <authorList>
            <person name="Buettner E."/>
        </authorList>
    </citation>
    <scope>NUCLEOTIDE SEQUENCE</scope>
    <source>
        <strain evidence="2">MP-N11</strain>
    </source>
</reference>
<dbReference type="PANTHER" id="PTHR33104">
    <property type="entry name" value="SI:DKEY-29D5.2"/>
    <property type="match status" value="1"/>
</dbReference>
<dbReference type="PANTHER" id="PTHR33104:SF2">
    <property type="entry name" value="CXC3 LIKE CYSTEINE CLUSTER DOMAIN-CONTAINING PROTEIN"/>
    <property type="match status" value="1"/>
</dbReference>
<gene>
    <name evidence="2" type="ORF">NLJ89_g3832</name>
</gene>
<name>A0A9W8K4Z8_9AGAR</name>